<evidence type="ECO:0000256" key="2">
    <source>
        <dbReference type="ARBA" id="ARBA00022771"/>
    </source>
</evidence>
<dbReference type="Proteomes" id="UP000694701">
    <property type="component" value="Unplaced"/>
</dbReference>
<dbReference type="SUPFAM" id="SSF57716">
    <property type="entry name" value="Glucocorticoid receptor-like (DNA-binding domain)"/>
    <property type="match status" value="1"/>
</dbReference>
<evidence type="ECO:0000256" key="5">
    <source>
        <dbReference type="PROSITE-ProRule" id="PRU00309"/>
    </source>
</evidence>
<keyword evidence="2 5" id="KW-0863">Zinc-finger</keyword>
<evidence type="ECO:0000256" key="1">
    <source>
        <dbReference type="ARBA" id="ARBA00022723"/>
    </source>
</evidence>
<dbReference type="AlphaFoldDB" id="A0A8C2DIJ0"/>
<dbReference type="InterPro" id="IPR006612">
    <property type="entry name" value="THAP_Znf"/>
</dbReference>
<dbReference type="GO" id="GO:0003677">
    <property type="term" value="F:DNA binding"/>
    <property type="evidence" value="ECO:0007669"/>
    <property type="project" value="UniProtKB-UniRule"/>
</dbReference>
<sequence length="85" mass="10304">MPKSCCVVFCTANKLTNYELKFYILSKKHKEPERRTKWLQAIRREDDQGKLWNPRTKHVYVCSWHFITCSENLKLIKIGFWAFHN</sequence>
<name>A0A8C2DIJ0_CYPCA</name>
<keyword evidence="1" id="KW-0479">Metal-binding</keyword>
<keyword evidence="4 5" id="KW-0238">DNA-binding</keyword>
<evidence type="ECO:0000313" key="7">
    <source>
        <dbReference type="Ensembl" id="ENSCCRP00020026783.1"/>
    </source>
</evidence>
<evidence type="ECO:0000259" key="6">
    <source>
        <dbReference type="PROSITE" id="PS50950"/>
    </source>
</evidence>
<reference evidence="7" key="1">
    <citation type="submission" date="2025-08" db="UniProtKB">
        <authorList>
            <consortium name="Ensembl"/>
        </authorList>
    </citation>
    <scope>IDENTIFICATION</scope>
</reference>
<dbReference type="Ensembl" id="ENSCCRT00020029336.1">
    <property type="protein sequence ID" value="ENSCCRP00020026783.1"/>
    <property type="gene ID" value="ENSCCRG00020012287.1"/>
</dbReference>
<keyword evidence="3" id="KW-0862">Zinc</keyword>
<protein>
    <recommendedName>
        <fullName evidence="6">THAP-type domain-containing protein</fullName>
    </recommendedName>
</protein>
<feature type="domain" description="THAP-type" evidence="6">
    <location>
        <begin position="1"/>
        <end position="84"/>
    </location>
</feature>
<proteinExistence type="predicted"/>
<evidence type="ECO:0000256" key="3">
    <source>
        <dbReference type="ARBA" id="ARBA00022833"/>
    </source>
</evidence>
<accession>A0A8C2DIJ0</accession>
<dbReference type="Pfam" id="PF05485">
    <property type="entry name" value="THAP"/>
    <property type="match status" value="1"/>
</dbReference>
<evidence type="ECO:0000256" key="4">
    <source>
        <dbReference type="ARBA" id="ARBA00023125"/>
    </source>
</evidence>
<dbReference type="GO" id="GO:0008270">
    <property type="term" value="F:zinc ion binding"/>
    <property type="evidence" value="ECO:0007669"/>
    <property type="project" value="UniProtKB-KW"/>
</dbReference>
<organism evidence="7 8">
    <name type="scientific">Cyprinus carpio</name>
    <name type="common">Common carp</name>
    <dbReference type="NCBI Taxonomy" id="7962"/>
    <lineage>
        <taxon>Eukaryota</taxon>
        <taxon>Metazoa</taxon>
        <taxon>Chordata</taxon>
        <taxon>Craniata</taxon>
        <taxon>Vertebrata</taxon>
        <taxon>Euteleostomi</taxon>
        <taxon>Actinopterygii</taxon>
        <taxon>Neopterygii</taxon>
        <taxon>Teleostei</taxon>
        <taxon>Ostariophysi</taxon>
        <taxon>Cypriniformes</taxon>
        <taxon>Cyprinidae</taxon>
        <taxon>Cyprininae</taxon>
        <taxon>Cyprinus</taxon>
    </lineage>
</organism>
<evidence type="ECO:0000313" key="8">
    <source>
        <dbReference type="Proteomes" id="UP000694701"/>
    </source>
</evidence>
<dbReference type="PROSITE" id="PS50950">
    <property type="entry name" value="ZF_THAP"/>
    <property type="match status" value="1"/>
</dbReference>